<evidence type="ECO:0000256" key="3">
    <source>
        <dbReference type="ARBA" id="ARBA00022448"/>
    </source>
</evidence>
<feature type="domain" description="Cytochrome oxidase subunit II transmembrane region profile" evidence="15">
    <location>
        <begin position="45"/>
        <end position="142"/>
    </location>
</feature>
<accession>A0ABV4P0A0</accession>
<sequence length="344" mass="38798">MDWKVDAPEGLFLKRMWLWEWLFRVPLRLIFTIPASILFVVLSTHLAYASESFLMPLGPVAHEQKTHFFWATALTMVAVLPVFILVPVILIKYRRKKGSGIYAPKWESYGPLEVVMWGVPFLVILVLSVMLWRATSSLDPYKEIEGVVPPVRVEVVGLDWKWLFIYPELEIATVGELVVPVHTPISMTLTSDTVMQSFLIAALAGQIYVMPGMTTKLNFIATKTGKTQGENTQFTGKGFTEQKFDVLIKSDDDFQAWVALVRATGIALDVDTYNRLARRTTRKEAHSALATAQMPAQAIYFTLPDVELFQSIVMRYHSGKPISIEEQPGTEKFGRDKEAEGAQP</sequence>
<dbReference type="Gene3D" id="1.10.287.90">
    <property type="match status" value="1"/>
</dbReference>
<organism evidence="16 17">
    <name type="scientific">Microbulbifer epialgicus</name>
    <dbReference type="NCBI Taxonomy" id="393907"/>
    <lineage>
        <taxon>Bacteria</taxon>
        <taxon>Pseudomonadati</taxon>
        <taxon>Pseudomonadota</taxon>
        <taxon>Gammaproteobacteria</taxon>
        <taxon>Cellvibrionales</taxon>
        <taxon>Microbulbiferaceae</taxon>
        <taxon>Microbulbifer</taxon>
    </lineage>
</organism>
<dbReference type="PANTHER" id="PTHR22888:SF18">
    <property type="entry name" value="CYTOCHROME BO(3) UBIQUINOL OXIDASE SUBUNIT 2"/>
    <property type="match status" value="1"/>
</dbReference>
<feature type="region of interest" description="Disordered" evidence="12">
    <location>
        <begin position="323"/>
        <end position="344"/>
    </location>
</feature>
<keyword evidence="17" id="KW-1185">Reference proteome</keyword>
<feature type="transmembrane region" description="Helical" evidence="13">
    <location>
        <begin position="68"/>
        <end position="91"/>
    </location>
</feature>
<proteinExistence type="inferred from homology"/>
<evidence type="ECO:0000256" key="12">
    <source>
        <dbReference type="SAM" id="MobiDB-lite"/>
    </source>
</evidence>
<dbReference type="SUPFAM" id="SSF81464">
    <property type="entry name" value="Cytochrome c oxidase subunit II-like, transmembrane region"/>
    <property type="match status" value="1"/>
</dbReference>
<dbReference type="PANTHER" id="PTHR22888">
    <property type="entry name" value="CYTOCHROME C OXIDASE, SUBUNIT II"/>
    <property type="match status" value="1"/>
</dbReference>
<evidence type="ECO:0000256" key="6">
    <source>
        <dbReference type="ARBA" id="ARBA00022692"/>
    </source>
</evidence>
<keyword evidence="7" id="KW-0732">Signal</keyword>
<keyword evidence="11 13" id="KW-0472">Membrane</keyword>
<feature type="transmembrane region" description="Helical" evidence="13">
    <location>
        <begin position="112"/>
        <end position="132"/>
    </location>
</feature>
<dbReference type="Pfam" id="PF00116">
    <property type="entry name" value="COX2"/>
    <property type="match status" value="1"/>
</dbReference>
<dbReference type="RefSeq" id="WP_371839396.1">
    <property type="nucleotide sequence ID" value="NZ_JBGMEK010000026.1"/>
</dbReference>
<evidence type="ECO:0000256" key="11">
    <source>
        <dbReference type="ARBA" id="ARBA00023136"/>
    </source>
</evidence>
<dbReference type="InterPro" id="IPR034227">
    <property type="entry name" value="CuRO_UO_II"/>
</dbReference>
<keyword evidence="9 13" id="KW-1133">Transmembrane helix</keyword>
<dbReference type="SUPFAM" id="SSF49503">
    <property type="entry name" value="Cupredoxins"/>
    <property type="match status" value="1"/>
</dbReference>
<evidence type="ECO:0000313" key="17">
    <source>
        <dbReference type="Proteomes" id="UP001569428"/>
    </source>
</evidence>
<dbReference type="Proteomes" id="UP001569428">
    <property type="component" value="Unassembled WGS sequence"/>
</dbReference>
<dbReference type="PROSITE" id="PS50857">
    <property type="entry name" value="COX2_CUA"/>
    <property type="match status" value="1"/>
</dbReference>
<evidence type="ECO:0000256" key="10">
    <source>
        <dbReference type="ARBA" id="ARBA00023002"/>
    </source>
</evidence>
<evidence type="ECO:0000256" key="8">
    <source>
        <dbReference type="ARBA" id="ARBA00022982"/>
    </source>
</evidence>
<keyword evidence="4" id="KW-1003">Cell membrane</keyword>
<dbReference type="CDD" id="cd04212">
    <property type="entry name" value="CuRO_UO_II"/>
    <property type="match status" value="1"/>
</dbReference>
<evidence type="ECO:0000256" key="1">
    <source>
        <dbReference type="ARBA" id="ARBA00004651"/>
    </source>
</evidence>
<keyword evidence="3" id="KW-0813">Transport</keyword>
<keyword evidence="10" id="KW-0560">Oxidoreductase</keyword>
<reference evidence="16 17" key="1">
    <citation type="submission" date="2024-08" db="EMBL/GenBank/DDBJ databases">
        <authorList>
            <person name="Ishaq N."/>
        </authorList>
    </citation>
    <scope>NUCLEOTIDE SEQUENCE [LARGE SCALE GENOMIC DNA]</scope>
    <source>
        <strain evidence="16 17">DSM 18651</strain>
    </source>
</reference>
<comment type="similarity">
    <text evidence="2">Belongs to the cytochrome c oxidase subunit 2 family.</text>
</comment>
<keyword evidence="8" id="KW-0249">Electron transport</keyword>
<feature type="transmembrane region" description="Helical" evidence="13">
    <location>
        <begin position="21"/>
        <end position="48"/>
    </location>
</feature>
<evidence type="ECO:0000256" key="13">
    <source>
        <dbReference type="SAM" id="Phobius"/>
    </source>
</evidence>
<dbReference type="InterPro" id="IPR002429">
    <property type="entry name" value="CcO_II-like_C"/>
</dbReference>
<keyword evidence="5" id="KW-0679">Respiratory chain</keyword>
<evidence type="ECO:0000256" key="5">
    <source>
        <dbReference type="ARBA" id="ARBA00022660"/>
    </source>
</evidence>
<feature type="domain" description="Cytochrome oxidase subunit II copper A binding" evidence="14">
    <location>
        <begin position="148"/>
        <end position="260"/>
    </location>
</feature>
<gene>
    <name evidence="16" type="ORF">ACCI49_12775</name>
</gene>
<protein>
    <submittedName>
        <fullName evidence="16">Ubiquinol oxidase subunit II</fullName>
    </submittedName>
</protein>
<evidence type="ECO:0000313" key="16">
    <source>
        <dbReference type="EMBL" id="MFA0811793.1"/>
    </source>
</evidence>
<dbReference type="InterPro" id="IPR011759">
    <property type="entry name" value="Cyt_c_oxidase_su2_TM_dom"/>
</dbReference>
<dbReference type="InterPro" id="IPR045187">
    <property type="entry name" value="CcO_II"/>
</dbReference>
<dbReference type="InterPro" id="IPR036257">
    <property type="entry name" value="Cyt_c_oxidase_su2_TM_sf"/>
</dbReference>
<dbReference type="Gene3D" id="2.60.40.420">
    <property type="entry name" value="Cupredoxins - blue copper proteins"/>
    <property type="match status" value="1"/>
</dbReference>
<evidence type="ECO:0000256" key="9">
    <source>
        <dbReference type="ARBA" id="ARBA00022989"/>
    </source>
</evidence>
<dbReference type="InterPro" id="IPR008972">
    <property type="entry name" value="Cupredoxin"/>
</dbReference>
<evidence type="ECO:0000256" key="4">
    <source>
        <dbReference type="ARBA" id="ARBA00022475"/>
    </source>
</evidence>
<dbReference type="PROSITE" id="PS50999">
    <property type="entry name" value="COX2_TM"/>
    <property type="match status" value="1"/>
</dbReference>
<comment type="subcellular location">
    <subcellularLocation>
        <location evidence="1">Cell membrane</location>
        <topology evidence="1">Multi-pass membrane protein</topology>
    </subcellularLocation>
</comment>
<comment type="caution">
    <text evidence="16">The sequence shown here is derived from an EMBL/GenBank/DDBJ whole genome shotgun (WGS) entry which is preliminary data.</text>
</comment>
<evidence type="ECO:0000259" key="14">
    <source>
        <dbReference type="PROSITE" id="PS50857"/>
    </source>
</evidence>
<keyword evidence="6 13" id="KW-0812">Transmembrane</keyword>
<evidence type="ECO:0000256" key="2">
    <source>
        <dbReference type="ARBA" id="ARBA00007866"/>
    </source>
</evidence>
<name>A0ABV4P0A0_9GAMM</name>
<feature type="compositionally biased region" description="Basic and acidic residues" evidence="12">
    <location>
        <begin position="332"/>
        <end position="344"/>
    </location>
</feature>
<dbReference type="EMBL" id="JBGMEK010000026">
    <property type="protein sequence ID" value="MFA0811793.1"/>
    <property type="molecule type" value="Genomic_DNA"/>
</dbReference>
<evidence type="ECO:0000256" key="7">
    <source>
        <dbReference type="ARBA" id="ARBA00022729"/>
    </source>
</evidence>
<evidence type="ECO:0000259" key="15">
    <source>
        <dbReference type="PROSITE" id="PS50999"/>
    </source>
</evidence>